<evidence type="ECO:0000256" key="1">
    <source>
        <dbReference type="SAM" id="MobiDB-lite"/>
    </source>
</evidence>
<dbReference type="AlphaFoldDB" id="A0A5C3LLU3"/>
<protein>
    <submittedName>
        <fullName evidence="2">Uncharacterized protein</fullName>
    </submittedName>
</protein>
<proteinExistence type="predicted"/>
<evidence type="ECO:0000313" key="3">
    <source>
        <dbReference type="Proteomes" id="UP000308652"/>
    </source>
</evidence>
<organism evidence="2 3">
    <name type="scientific">Crucibulum laeve</name>
    <dbReference type="NCBI Taxonomy" id="68775"/>
    <lineage>
        <taxon>Eukaryota</taxon>
        <taxon>Fungi</taxon>
        <taxon>Dikarya</taxon>
        <taxon>Basidiomycota</taxon>
        <taxon>Agaricomycotina</taxon>
        <taxon>Agaricomycetes</taxon>
        <taxon>Agaricomycetidae</taxon>
        <taxon>Agaricales</taxon>
        <taxon>Agaricineae</taxon>
        <taxon>Nidulariaceae</taxon>
        <taxon>Crucibulum</taxon>
    </lineage>
</organism>
<name>A0A5C3LLU3_9AGAR</name>
<accession>A0A5C3LLU3</accession>
<feature type="region of interest" description="Disordered" evidence="1">
    <location>
        <begin position="39"/>
        <end position="82"/>
    </location>
</feature>
<reference evidence="2 3" key="1">
    <citation type="journal article" date="2019" name="Nat. Ecol. Evol.">
        <title>Megaphylogeny resolves global patterns of mushroom evolution.</title>
        <authorList>
            <person name="Varga T."/>
            <person name="Krizsan K."/>
            <person name="Foldi C."/>
            <person name="Dima B."/>
            <person name="Sanchez-Garcia M."/>
            <person name="Sanchez-Ramirez S."/>
            <person name="Szollosi G.J."/>
            <person name="Szarkandi J.G."/>
            <person name="Papp V."/>
            <person name="Albert L."/>
            <person name="Andreopoulos W."/>
            <person name="Angelini C."/>
            <person name="Antonin V."/>
            <person name="Barry K.W."/>
            <person name="Bougher N.L."/>
            <person name="Buchanan P."/>
            <person name="Buyck B."/>
            <person name="Bense V."/>
            <person name="Catcheside P."/>
            <person name="Chovatia M."/>
            <person name="Cooper J."/>
            <person name="Damon W."/>
            <person name="Desjardin D."/>
            <person name="Finy P."/>
            <person name="Geml J."/>
            <person name="Haridas S."/>
            <person name="Hughes K."/>
            <person name="Justo A."/>
            <person name="Karasinski D."/>
            <person name="Kautmanova I."/>
            <person name="Kiss B."/>
            <person name="Kocsube S."/>
            <person name="Kotiranta H."/>
            <person name="LaButti K.M."/>
            <person name="Lechner B.E."/>
            <person name="Liimatainen K."/>
            <person name="Lipzen A."/>
            <person name="Lukacs Z."/>
            <person name="Mihaltcheva S."/>
            <person name="Morgado L.N."/>
            <person name="Niskanen T."/>
            <person name="Noordeloos M.E."/>
            <person name="Ohm R.A."/>
            <person name="Ortiz-Santana B."/>
            <person name="Ovrebo C."/>
            <person name="Racz N."/>
            <person name="Riley R."/>
            <person name="Savchenko A."/>
            <person name="Shiryaev A."/>
            <person name="Soop K."/>
            <person name="Spirin V."/>
            <person name="Szebenyi C."/>
            <person name="Tomsovsky M."/>
            <person name="Tulloss R.E."/>
            <person name="Uehling J."/>
            <person name="Grigoriev I.V."/>
            <person name="Vagvolgyi C."/>
            <person name="Papp T."/>
            <person name="Martin F.M."/>
            <person name="Miettinen O."/>
            <person name="Hibbett D.S."/>
            <person name="Nagy L.G."/>
        </authorList>
    </citation>
    <scope>NUCLEOTIDE SEQUENCE [LARGE SCALE GENOMIC DNA]</scope>
    <source>
        <strain evidence="2 3">CBS 166.37</strain>
    </source>
</reference>
<sequence length="174" mass="18449">MLVEGWFVEEVGGYGASVGNLSTSQATSKKQFKIPTMPAVKTLGGTPYGRSPRAQNGRQEQGEIPTSAHSHSRSKSSGSESGMVTLSTLSTLCSGNDIGGSRSSSAMTTPRQLPVHANATEHYLCTGSDSLVFSGSWISCNSYYSSVCSRYALLYVFSPPLRVLPTFDTSGLHP</sequence>
<evidence type="ECO:0000313" key="2">
    <source>
        <dbReference type="EMBL" id="TFK33672.1"/>
    </source>
</evidence>
<dbReference type="EMBL" id="ML213644">
    <property type="protein sequence ID" value="TFK33672.1"/>
    <property type="molecule type" value="Genomic_DNA"/>
</dbReference>
<gene>
    <name evidence="2" type="ORF">BDQ12DRAFT_406131</name>
</gene>
<keyword evidence="3" id="KW-1185">Reference proteome</keyword>
<dbReference type="Proteomes" id="UP000308652">
    <property type="component" value="Unassembled WGS sequence"/>
</dbReference>